<evidence type="ECO:0000313" key="2">
    <source>
        <dbReference type="EMBL" id="EUJ19638.1"/>
    </source>
</evidence>
<dbReference type="RefSeq" id="WP_241463093.1">
    <property type="nucleotide sequence ID" value="NZ_AOCG01000006.1"/>
</dbReference>
<keyword evidence="2" id="KW-0808">Transferase</keyword>
<name>W7BIP2_9LIST</name>
<reference evidence="2 3" key="1">
    <citation type="journal article" date="2014" name="Int. J. Syst. Evol. Microbiol.">
        <title>Listeria floridensis sp. nov., Listeria aquatica sp. nov., Listeria cornellensis sp. nov., Listeria riparia sp. nov. and Listeria grandensis sp. nov., from agricultural and natural environments.</title>
        <authorList>
            <person name="den Bakker H.C."/>
            <person name="Warchocki S."/>
            <person name="Wright E.M."/>
            <person name="Allred A.F."/>
            <person name="Ahlstrom C."/>
            <person name="Manuel C.S."/>
            <person name="Stasiewicz M.J."/>
            <person name="Burrell A."/>
            <person name="Roof S."/>
            <person name="Strawn L."/>
            <person name="Fortes E.D."/>
            <person name="Nightingale K.K."/>
            <person name="Kephart D."/>
            <person name="Wiedmann M."/>
        </authorList>
    </citation>
    <scope>NUCLEOTIDE SEQUENCE [LARGE SCALE GENOMIC DNA]</scope>
    <source>
        <strain evidence="2 3">FSL S10-1188</strain>
    </source>
</reference>
<gene>
    <name evidence="2" type="ORF">MAQA_05558</name>
</gene>
<dbReference type="PANTHER" id="PTHR12526">
    <property type="entry name" value="GLYCOSYLTRANSFERASE"/>
    <property type="match status" value="1"/>
</dbReference>
<dbReference type="Gene3D" id="3.40.50.2000">
    <property type="entry name" value="Glycogen Phosphorylase B"/>
    <property type="match status" value="2"/>
</dbReference>
<dbReference type="EMBL" id="AOCG01000006">
    <property type="protein sequence ID" value="EUJ19638.1"/>
    <property type="molecule type" value="Genomic_DNA"/>
</dbReference>
<accession>W7BIP2</accession>
<dbReference type="GO" id="GO:0016757">
    <property type="term" value="F:glycosyltransferase activity"/>
    <property type="evidence" value="ECO:0007669"/>
    <property type="project" value="InterPro"/>
</dbReference>
<feature type="domain" description="Glycosyl transferase family 1" evidence="1">
    <location>
        <begin position="2"/>
        <end position="150"/>
    </location>
</feature>
<dbReference type="PATRIC" id="fig|1265818.5.peg.1103"/>
<dbReference type="InterPro" id="IPR001296">
    <property type="entry name" value="Glyco_trans_1"/>
</dbReference>
<organism evidence="2 3">
    <name type="scientific">Listeria aquatica FSL S10-1188</name>
    <dbReference type="NCBI Taxonomy" id="1265818"/>
    <lineage>
        <taxon>Bacteria</taxon>
        <taxon>Bacillati</taxon>
        <taxon>Bacillota</taxon>
        <taxon>Bacilli</taxon>
        <taxon>Bacillales</taxon>
        <taxon>Listeriaceae</taxon>
        <taxon>Listeria</taxon>
    </lineage>
</organism>
<comment type="caution">
    <text evidence="2">The sequence shown here is derived from an EMBL/GenBank/DDBJ whole genome shotgun (WGS) entry which is preliminary data.</text>
</comment>
<evidence type="ECO:0000259" key="1">
    <source>
        <dbReference type="Pfam" id="PF00534"/>
    </source>
</evidence>
<dbReference type="SUPFAM" id="SSF53756">
    <property type="entry name" value="UDP-Glycosyltransferase/glycogen phosphorylase"/>
    <property type="match status" value="1"/>
</dbReference>
<dbReference type="STRING" id="1265818.MAQA_05558"/>
<evidence type="ECO:0000313" key="3">
    <source>
        <dbReference type="Proteomes" id="UP000019246"/>
    </source>
</evidence>
<dbReference type="PANTHER" id="PTHR12526:SF630">
    <property type="entry name" value="GLYCOSYLTRANSFERASE"/>
    <property type="match status" value="1"/>
</dbReference>
<sequence>MPKKIIMLGRQGERKGSYDVLKIAPLFPDYQFVLYGDGEIERLTKEIKRKNIQNVTLPGWLDASKRDEVLSGAVLHLLISYNEGLPMSILETMARGIPNLATAIGGIPDAIKDGENGFLVTPGDLQQIQIYLNLFLNERELRISLSKQARLTVENRFSIESFFNEWNALYDASIYKKEKE</sequence>
<keyword evidence="3" id="KW-1185">Reference proteome</keyword>
<dbReference type="Pfam" id="PF00534">
    <property type="entry name" value="Glycos_transf_1"/>
    <property type="match status" value="1"/>
</dbReference>
<dbReference type="Proteomes" id="UP000019246">
    <property type="component" value="Unassembled WGS sequence"/>
</dbReference>
<protein>
    <submittedName>
        <fullName evidence="2">Glycosytransferase</fullName>
    </submittedName>
</protein>
<proteinExistence type="predicted"/>
<dbReference type="AlphaFoldDB" id="W7BIP2"/>